<accession>A0A0E9Q7S2</accession>
<protein>
    <submittedName>
        <fullName evidence="1">Uncharacterized protein</fullName>
    </submittedName>
</protein>
<evidence type="ECO:0000313" key="1">
    <source>
        <dbReference type="EMBL" id="JAH12375.1"/>
    </source>
</evidence>
<dbReference type="AlphaFoldDB" id="A0A0E9Q7S2"/>
<dbReference type="EMBL" id="GBXM01096202">
    <property type="protein sequence ID" value="JAH12375.1"/>
    <property type="molecule type" value="Transcribed_RNA"/>
</dbReference>
<proteinExistence type="predicted"/>
<sequence length="32" mass="3962">MVNMEKECPRMLEEKKLLEEVDRVESQRLERL</sequence>
<organism evidence="1">
    <name type="scientific">Anguilla anguilla</name>
    <name type="common">European freshwater eel</name>
    <name type="synonym">Muraena anguilla</name>
    <dbReference type="NCBI Taxonomy" id="7936"/>
    <lineage>
        <taxon>Eukaryota</taxon>
        <taxon>Metazoa</taxon>
        <taxon>Chordata</taxon>
        <taxon>Craniata</taxon>
        <taxon>Vertebrata</taxon>
        <taxon>Euteleostomi</taxon>
        <taxon>Actinopterygii</taxon>
        <taxon>Neopterygii</taxon>
        <taxon>Teleostei</taxon>
        <taxon>Anguilliformes</taxon>
        <taxon>Anguillidae</taxon>
        <taxon>Anguilla</taxon>
    </lineage>
</organism>
<reference evidence="1" key="1">
    <citation type="submission" date="2014-11" db="EMBL/GenBank/DDBJ databases">
        <authorList>
            <person name="Amaro Gonzalez C."/>
        </authorList>
    </citation>
    <scope>NUCLEOTIDE SEQUENCE</scope>
</reference>
<reference evidence="1" key="2">
    <citation type="journal article" date="2015" name="Fish Shellfish Immunol.">
        <title>Early steps in the European eel (Anguilla anguilla)-Vibrio vulnificus interaction in the gills: Role of the RtxA13 toxin.</title>
        <authorList>
            <person name="Callol A."/>
            <person name="Pajuelo D."/>
            <person name="Ebbesson L."/>
            <person name="Teles M."/>
            <person name="MacKenzie S."/>
            <person name="Amaro C."/>
        </authorList>
    </citation>
    <scope>NUCLEOTIDE SEQUENCE</scope>
</reference>
<name>A0A0E9Q7S2_ANGAN</name>